<evidence type="ECO:0000256" key="1">
    <source>
        <dbReference type="SAM" id="MobiDB-lite"/>
    </source>
</evidence>
<evidence type="ECO:0000313" key="2">
    <source>
        <dbReference type="EMBL" id="GIL74883.1"/>
    </source>
</evidence>
<protein>
    <recommendedName>
        <fullName evidence="4">Amine oxidase domain-containing protein</fullName>
    </recommendedName>
</protein>
<dbReference type="SUPFAM" id="SSF51905">
    <property type="entry name" value="FAD/NAD(P)-binding domain"/>
    <property type="match status" value="1"/>
</dbReference>
<dbReference type="Gene3D" id="3.50.50.60">
    <property type="entry name" value="FAD/NAD(P)-binding domain"/>
    <property type="match status" value="1"/>
</dbReference>
<organism evidence="2 3">
    <name type="scientific">Volvox reticuliferus</name>
    <dbReference type="NCBI Taxonomy" id="1737510"/>
    <lineage>
        <taxon>Eukaryota</taxon>
        <taxon>Viridiplantae</taxon>
        <taxon>Chlorophyta</taxon>
        <taxon>core chlorophytes</taxon>
        <taxon>Chlorophyceae</taxon>
        <taxon>CS clade</taxon>
        <taxon>Chlamydomonadales</taxon>
        <taxon>Volvocaceae</taxon>
        <taxon>Volvox</taxon>
    </lineage>
</organism>
<keyword evidence="3" id="KW-1185">Reference proteome</keyword>
<dbReference type="AlphaFoldDB" id="A0A8J4FJN4"/>
<feature type="region of interest" description="Disordered" evidence="1">
    <location>
        <begin position="1"/>
        <end position="63"/>
    </location>
</feature>
<dbReference type="PANTHER" id="PTHR16128">
    <property type="entry name" value="FAD/NAD(P)-BINDING OXIDOREDUCTASE FAMILY PROTEIN"/>
    <property type="match status" value="1"/>
</dbReference>
<evidence type="ECO:0000313" key="3">
    <source>
        <dbReference type="Proteomes" id="UP000747110"/>
    </source>
</evidence>
<gene>
    <name evidence="2" type="ORF">Vretifemale_4763</name>
</gene>
<feature type="region of interest" description="Disordered" evidence="1">
    <location>
        <begin position="132"/>
        <end position="155"/>
    </location>
</feature>
<dbReference type="Pfam" id="PF13450">
    <property type="entry name" value="NAD_binding_8"/>
    <property type="match status" value="1"/>
</dbReference>
<sequence>MERASSGAAALGPATRPVQRPPVVKHGRTDQRDNMEALRQPQPTQQVQPSKTGPPRSPFPLDPVEKARRQMGYRNNWNRNPVDQDSQVRWPEPLSLNPAVAIIGGGMSGLMCARELARLGIRSTVFDTGKHGVGGRMATRASGEPSLRSGTGSRGKPAVQLGGLRFDHAAQFFTVTDPLFQGVVDEWLKEGLVRVWDGPVGKLRADMGAFYPLPASPPRYVSTGGMRSLAERVAEQLLLHGEGARPGARGPGLVEVKRPVWIGKMQAEEGRGWTLQGEGQRQGVYDVVVIAHNGKCANRLVGPAGAPRVAEQLMRLRLNAVWALMVAFDGPVPVPFEGAFIQGSPVLSWAGNNTAKMQLRHAPNDLECWTVFSTNAYGQANKVPQEAIPADVADKIAGEMLAAFKQATSGTASSPGTDRWPRPVFTRVQLWGAALPLNTPGLPCILDPDSRVGVCGDWLMGGSLQAAAVSGISLARKIAGLRGKSGPEQLAPFKLGLGTPFTPLRATDIGEFPH</sequence>
<reference evidence="2" key="1">
    <citation type="journal article" date="2021" name="Proc. Natl. Acad. Sci. U.S.A.">
        <title>Three genomes in the algal genus Volvox reveal the fate of a haploid sex-determining region after a transition to homothallism.</title>
        <authorList>
            <person name="Yamamoto K."/>
            <person name="Hamaji T."/>
            <person name="Kawai-Toyooka H."/>
            <person name="Matsuzaki R."/>
            <person name="Takahashi F."/>
            <person name="Nishimura Y."/>
            <person name="Kawachi M."/>
            <person name="Noguchi H."/>
            <person name="Minakuchi Y."/>
            <person name="Umen J.G."/>
            <person name="Toyoda A."/>
            <person name="Nozaki H."/>
        </authorList>
    </citation>
    <scope>NUCLEOTIDE SEQUENCE</scope>
    <source>
        <strain evidence="2">NIES-3786</strain>
    </source>
</reference>
<feature type="compositionally biased region" description="Polar residues" evidence="1">
    <location>
        <begin position="41"/>
        <end position="51"/>
    </location>
</feature>
<proteinExistence type="predicted"/>
<name>A0A8J4FJN4_9CHLO</name>
<feature type="compositionally biased region" description="Basic and acidic residues" evidence="1">
    <location>
        <begin position="27"/>
        <end position="36"/>
    </location>
</feature>
<comment type="caution">
    <text evidence="2">The sequence shown here is derived from an EMBL/GenBank/DDBJ whole genome shotgun (WGS) entry which is preliminary data.</text>
</comment>
<dbReference type="InterPro" id="IPR036188">
    <property type="entry name" value="FAD/NAD-bd_sf"/>
</dbReference>
<dbReference type="PANTHER" id="PTHR16128:SF8">
    <property type="entry name" value="EXPRESSED PROTEIN"/>
    <property type="match status" value="1"/>
</dbReference>
<evidence type="ECO:0008006" key="4">
    <source>
        <dbReference type="Google" id="ProtNLM"/>
    </source>
</evidence>
<dbReference type="OrthoDB" id="417877at2759"/>
<accession>A0A8J4FJN4</accession>
<dbReference type="EMBL" id="BNCP01000006">
    <property type="protein sequence ID" value="GIL74883.1"/>
    <property type="molecule type" value="Genomic_DNA"/>
</dbReference>
<dbReference type="Gene3D" id="3.90.660.10">
    <property type="match status" value="1"/>
</dbReference>
<dbReference type="Proteomes" id="UP000747110">
    <property type="component" value="Unassembled WGS sequence"/>
</dbReference>